<dbReference type="PANTHER" id="PTHR45527">
    <property type="entry name" value="NONRIBOSOMAL PEPTIDE SYNTHETASE"/>
    <property type="match status" value="1"/>
</dbReference>
<dbReference type="PANTHER" id="PTHR45527:SF1">
    <property type="entry name" value="FATTY ACID SYNTHASE"/>
    <property type="match status" value="1"/>
</dbReference>
<evidence type="ECO:0000313" key="3">
    <source>
        <dbReference type="Proteomes" id="UP000464657"/>
    </source>
</evidence>
<dbReference type="Proteomes" id="UP000464657">
    <property type="component" value="Chromosome"/>
</dbReference>
<dbReference type="PROSITE" id="PS00455">
    <property type="entry name" value="AMP_BINDING"/>
    <property type="match status" value="1"/>
</dbReference>
<organism evidence="2 3">
    <name type="scientific">Kordia antarctica</name>
    <dbReference type="NCBI Taxonomy" id="1218801"/>
    <lineage>
        <taxon>Bacteria</taxon>
        <taxon>Pseudomonadati</taxon>
        <taxon>Bacteroidota</taxon>
        <taxon>Flavobacteriia</taxon>
        <taxon>Flavobacteriales</taxon>
        <taxon>Flavobacteriaceae</taxon>
        <taxon>Kordia</taxon>
    </lineage>
</organism>
<protein>
    <submittedName>
        <fullName evidence="2">Gramicidin S synthase 2</fullName>
    </submittedName>
</protein>
<keyword evidence="3" id="KW-1185">Reference proteome</keyword>
<dbReference type="InterPro" id="IPR001242">
    <property type="entry name" value="Condensation_dom"/>
</dbReference>
<dbReference type="InterPro" id="IPR029058">
    <property type="entry name" value="AB_hydrolase_fold"/>
</dbReference>
<dbReference type="InterPro" id="IPR025110">
    <property type="entry name" value="AMP-bd_C"/>
</dbReference>
<dbReference type="CDD" id="cd19543">
    <property type="entry name" value="DCL_NRPS"/>
    <property type="match status" value="1"/>
</dbReference>
<dbReference type="GO" id="GO:0003824">
    <property type="term" value="F:catalytic activity"/>
    <property type="evidence" value="ECO:0007669"/>
    <property type="project" value="InterPro"/>
</dbReference>
<dbReference type="PROSITE" id="PS50075">
    <property type="entry name" value="CARRIER"/>
    <property type="match status" value="1"/>
</dbReference>
<dbReference type="InterPro" id="IPR023213">
    <property type="entry name" value="CAT-like_dom_sf"/>
</dbReference>
<dbReference type="SUPFAM" id="SSF53474">
    <property type="entry name" value="alpha/beta-Hydrolases"/>
    <property type="match status" value="1"/>
</dbReference>
<dbReference type="InterPro" id="IPR000873">
    <property type="entry name" value="AMP-dep_synth/lig_dom"/>
</dbReference>
<dbReference type="SUPFAM" id="SSF52777">
    <property type="entry name" value="CoA-dependent acyltransferases"/>
    <property type="match status" value="2"/>
</dbReference>
<dbReference type="GO" id="GO:0044550">
    <property type="term" value="P:secondary metabolite biosynthetic process"/>
    <property type="evidence" value="ECO:0007669"/>
    <property type="project" value="TreeGrafter"/>
</dbReference>
<gene>
    <name evidence="2" type="primary">grsB</name>
    <name evidence="2" type="ORF">IMCC3317_07890</name>
</gene>
<dbReference type="NCBIfam" id="TIGR01733">
    <property type="entry name" value="AA-adenyl-dom"/>
    <property type="match status" value="1"/>
</dbReference>
<evidence type="ECO:0000313" key="2">
    <source>
        <dbReference type="EMBL" id="QHI35443.1"/>
    </source>
</evidence>
<dbReference type="Pfam" id="PF13193">
    <property type="entry name" value="AMP-binding_C"/>
    <property type="match status" value="1"/>
</dbReference>
<dbReference type="InterPro" id="IPR036736">
    <property type="entry name" value="ACP-like_sf"/>
</dbReference>
<dbReference type="Gene3D" id="3.40.50.1820">
    <property type="entry name" value="alpha/beta hydrolase"/>
    <property type="match status" value="1"/>
</dbReference>
<dbReference type="Pfam" id="PF00975">
    <property type="entry name" value="Thioesterase"/>
    <property type="match status" value="1"/>
</dbReference>
<dbReference type="InterPro" id="IPR010071">
    <property type="entry name" value="AA_adenyl_dom"/>
</dbReference>
<dbReference type="InterPro" id="IPR045851">
    <property type="entry name" value="AMP-bd_C_sf"/>
</dbReference>
<dbReference type="InterPro" id="IPR020845">
    <property type="entry name" value="AMP-binding_CS"/>
</dbReference>
<dbReference type="Gene3D" id="3.30.559.10">
    <property type="entry name" value="Chloramphenicol acetyltransferase-like domain"/>
    <property type="match status" value="1"/>
</dbReference>
<dbReference type="Pfam" id="PF00668">
    <property type="entry name" value="Condensation"/>
    <property type="match status" value="1"/>
</dbReference>
<dbReference type="OrthoDB" id="4317020at2"/>
<dbReference type="InterPro" id="IPR009081">
    <property type="entry name" value="PP-bd_ACP"/>
</dbReference>
<dbReference type="InterPro" id="IPR001031">
    <property type="entry name" value="Thioesterase"/>
</dbReference>
<evidence type="ECO:0000259" key="1">
    <source>
        <dbReference type="PROSITE" id="PS50075"/>
    </source>
</evidence>
<reference evidence="2 3" key="1">
    <citation type="journal article" date="2013" name="Int. J. Syst. Evol. Microbiol.">
        <title>Kordia antarctica sp. nov., isolated from Antarctic seawater.</title>
        <authorList>
            <person name="Baek K."/>
            <person name="Choi A."/>
            <person name="Kang I."/>
            <person name="Lee K."/>
            <person name="Cho J.C."/>
        </authorList>
    </citation>
    <scope>NUCLEOTIDE SEQUENCE [LARGE SCALE GENOMIC DNA]</scope>
    <source>
        <strain evidence="2 3">IMCC3317</strain>
    </source>
</reference>
<dbReference type="RefSeq" id="WP_160128185.1">
    <property type="nucleotide sequence ID" value="NZ_CP019288.1"/>
</dbReference>
<dbReference type="Gene3D" id="1.10.1200.10">
    <property type="entry name" value="ACP-like"/>
    <property type="match status" value="1"/>
</dbReference>
<dbReference type="EMBL" id="CP019288">
    <property type="protein sequence ID" value="QHI35443.1"/>
    <property type="molecule type" value="Genomic_DNA"/>
</dbReference>
<dbReference type="Gene3D" id="3.40.50.12780">
    <property type="entry name" value="N-terminal domain of ligase-like"/>
    <property type="match status" value="1"/>
</dbReference>
<dbReference type="GO" id="GO:0005829">
    <property type="term" value="C:cytosol"/>
    <property type="evidence" value="ECO:0007669"/>
    <property type="project" value="TreeGrafter"/>
</dbReference>
<dbReference type="KEGG" id="kan:IMCC3317_07890"/>
<feature type="domain" description="Carrier" evidence="1">
    <location>
        <begin position="957"/>
        <end position="1042"/>
    </location>
</feature>
<dbReference type="Gene3D" id="3.30.300.30">
    <property type="match status" value="1"/>
</dbReference>
<dbReference type="Pfam" id="PF00501">
    <property type="entry name" value="AMP-binding"/>
    <property type="match status" value="1"/>
</dbReference>
<sequence>MIEDVYALSPLQSGIYYHWITSKNPSLYFQQMCYKVQGDIEIETLKKSFQMIIDRYPILRTVFTREVEDELLQVVKKSETCDFNYLDFSDEPSTELDNFKKEDRKKGFDLETGPLMRLTLVKTEAKSFEFIWSYHHILMDGWCNNIITKEFFEAYFKMIEGAPIQLEKIHPYSNYIQWLDTVDKQASQSYWENYLSDFNSQTNFEKKIKKENLTFEPQVSQFTLKQSKEIAALCKELEITESVFLQAIWGTLLAKHTNSRDALFGMVVSGRPPSLDGIETMIGLFINTIPVRVKFDAKTSFKDLLQNMQANSLESLDHHYLKLSEIQSKSGLKRGLFDHVLVFEDYPIVELPQGEKLSNNSITKTERPEFSVAHSKSFEQTNYDLALDIFTQEVTEIRFNYNPKVYGAEFIKQLQAQITRIIQQIIANKSILIKNIIWISEEEEAIINKLNDTSVDFDHHKTVLGRFEEQAVLNSNNIAVEYGAIKLTYQELNEKANVLAHYLKEHHKIGEEDLVGIMFDRSEMMVVCMFALFKLAAVYVPIDPDFPQSRIEYISESCKLIIEESFFEKLNTPEAQKNIHNTEITVSPNNLAYIIFTSGTTGKPKGAMIEHVGMTNHILAKVNDFQVTDKSIIAQNSSQCFDISVWQALTPLVIGGRTIIYDKNTILDPVHFFNLVDEDKVSILELVPSYLSIFFELTEEPESIRPKFSDMEYMILNGETLPINLMKIWFDNYTHIPVANAYGPTEASDDVTHYITDVMPDCVSIPLGTPIQNFAVYILDNDFNFCPIGVRGEIIVSGIGVGRGYLNEPGLTNKAYLDDPHVEGRRMYRTGDVGKLTSEGYLEFYGRKDYQVKIKGHRIEMEEIEVNLNKIPEIKQAIVVDKKDSRGELVLAAYYTIDKNIDKETIRKNLREKMPNYMIPSYLIDIKEFPLTPNGKTDRKLIKSIDLPEEKQVVNQVVNNEKEAEVMKLWQTTLNLGEISIHDDFFDLGGDSFKAIRLVAKSKNLFTVNDLYNNPTIKQLAEFLIKENKTTKEANVNVLERLTKANKHTVVSIVSVPNSAGEPFSFRDIAIEMQQNNPYVDYYGVELPRRRMKDGQSFDEVRKELIKEIVAEIKTTISGPVLIYGQCNGSALALGIADELRNQNAEVMGLCIGAMLLPANPASEPDRRSETTILDFLEKLGGNYPKVSPDKEFFISNYKYDTSVGSIGFYHYKRAIEKRDFPKFNFPIHFITGDKDPVTKGYKKKYKEWEAFASDVSLYEIPDVGHYLPRDAAKEMADIFNEVTKIKINTLIE</sequence>
<dbReference type="GO" id="GO:0031177">
    <property type="term" value="F:phosphopantetheine binding"/>
    <property type="evidence" value="ECO:0007669"/>
    <property type="project" value="TreeGrafter"/>
</dbReference>
<dbReference type="Gene3D" id="3.30.559.30">
    <property type="entry name" value="Nonribosomal peptide synthetase, condensation domain"/>
    <property type="match status" value="1"/>
</dbReference>
<accession>A0A7L4ZFK2</accession>
<dbReference type="GO" id="GO:0043041">
    <property type="term" value="P:amino acid activation for nonribosomal peptide biosynthetic process"/>
    <property type="evidence" value="ECO:0007669"/>
    <property type="project" value="TreeGrafter"/>
</dbReference>
<dbReference type="SUPFAM" id="SSF56801">
    <property type="entry name" value="Acetyl-CoA synthetase-like"/>
    <property type="match status" value="1"/>
</dbReference>
<dbReference type="CDD" id="cd05930">
    <property type="entry name" value="A_NRPS"/>
    <property type="match status" value="1"/>
</dbReference>
<proteinExistence type="predicted"/>
<dbReference type="Pfam" id="PF00550">
    <property type="entry name" value="PP-binding"/>
    <property type="match status" value="1"/>
</dbReference>
<name>A0A7L4ZFK2_9FLAO</name>
<dbReference type="InterPro" id="IPR042099">
    <property type="entry name" value="ANL_N_sf"/>
</dbReference>